<dbReference type="RefSeq" id="WP_196421077.1">
    <property type="nucleotide sequence ID" value="NZ_JADQTO010000077.1"/>
</dbReference>
<evidence type="ECO:0000313" key="2">
    <source>
        <dbReference type="EMBL" id="MBG0569341.1"/>
    </source>
</evidence>
<feature type="region of interest" description="Disordered" evidence="1">
    <location>
        <begin position="144"/>
        <end position="170"/>
    </location>
</feature>
<dbReference type="EMBL" id="JADQTO010000077">
    <property type="protein sequence ID" value="MBG0569341.1"/>
    <property type="molecule type" value="Genomic_DNA"/>
</dbReference>
<organism evidence="2 3">
    <name type="scientific">Actinoplanes aureus</name>
    <dbReference type="NCBI Taxonomy" id="2792083"/>
    <lineage>
        <taxon>Bacteria</taxon>
        <taxon>Bacillati</taxon>
        <taxon>Actinomycetota</taxon>
        <taxon>Actinomycetes</taxon>
        <taxon>Micromonosporales</taxon>
        <taxon>Micromonosporaceae</taxon>
        <taxon>Actinoplanes</taxon>
    </lineage>
</organism>
<reference evidence="2" key="1">
    <citation type="submission" date="2020-11" db="EMBL/GenBank/DDBJ databases">
        <title>Isolation and identification of active actinomycetes.</title>
        <authorList>
            <person name="Sun X."/>
        </authorList>
    </citation>
    <scope>NUCLEOTIDE SEQUENCE</scope>
    <source>
        <strain evidence="2">NEAU-A11</strain>
    </source>
</reference>
<dbReference type="Proteomes" id="UP000598146">
    <property type="component" value="Unassembled WGS sequence"/>
</dbReference>
<name>A0A931G603_9ACTN</name>
<proteinExistence type="predicted"/>
<protein>
    <submittedName>
        <fullName evidence="2">Uncharacterized protein</fullName>
    </submittedName>
</protein>
<accession>A0A931G603</accession>
<evidence type="ECO:0000256" key="1">
    <source>
        <dbReference type="SAM" id="MobiDB-lite"/>
    </source>
</evidence>
<sequence length="170" mass="19111">MIAAFTATVAAVVSLQAYADQRDINRSQLALNTDTQQRAERRYATRVNWWASTEYKNVVFIQNRSPVPVTDVLIVPRGRRSESEIMGGAYDIGDVPPCRTFTARLQEPHASVASSRLFPVHEFDLVFNDPSARWIRSREELRKADARSTGKAQRPTNVEWKSVGDCGEDG</sequence>
<comment type="caution">
    <text evidence="2">The sequence shown here is derived from an EMBL/GenBank/DDBJ whole genome shotgun (WGS) entry which is preliminary data.</text>
</comment>
<gene>
    <name evidence="2" type="ORF">I4J89_48910</name>
</gene>
<dbReference type="AlphaFoldDB" id="A0A931G603"/>
<keyword evidence="3" id="KW-1185">Reference proteome</keyword>
<evidence type="ECO:0000313" key="3">
    <source>
        <dbReference type="Proteomes" id="UP000598146"/>
    </source>
</evidence>